<dbReference type="EMBL" id="CAJPIN010119516">
    <property type="protein sequence ID" value="CAG2069169.1"/>
    <property type="molecule type" value="Genomic_DNA"/>
</dbReference>
<feature type="non-terminal residue" evidence="2">
    <location>
        <position position="123"/>
    </location>
</feature>
<name>A0ABN7PMU3_TIMPD</name>
<evidence type="ECO:0000313" key="3">
    <source>
        <dbReference type="Proteomes" id="UP001153148"/>
    </source>
</evidence>
<evidence type="ECO:0000313" key="2">
    <source>
        <dbReference type="EMBL" id="CAG2069169.1"/>
    </source>
</evidence>
<feature type="compositionally biased region" description="Polar residues" evidence="1">
    <location>
        <begin position="1"/>
        <end position="17"/>
    </location>
</feature>
<feature type="region of interest" description="Disordered" evidence="1">
    <location>
        <begin position="1"/>
        <end position="20"/>
    </location>
</feature>
<proteinExistence type="predicted"/>
<protein>
    <submittedName>
        <fullName evidence="2">Uncharacterized protein</fullName>
    </submittedName>
</protein>
<sequence>MRPENVPTSDDTSNAHTQEAHCLSPARAGALLSCEVIDMDSAKKKQKRYKKDSFSARLQKLLTRQKSTANIWQYELNKQTPNCDSKESRNTLLTVRLWWTEFGRVLIRCSRGQGLMTKDKEQD</sequence>
<accession>A0ABN7PMU3</accession>
<comment type="caution">
    <text evidence="2">The sequence shown here is derived from an EMBL/GenBank/DDBJ whole genome shotgun (WGS) entry which is preliminary data.</text>
</comment>
<organism evidence="2 3">
    <name type="scientific">Timema podura</name>
    <name type="common">Walking stick</name>
    <dbReference type="NCBI Taxonomy" id="61482"/>
    <lineage>
        <taxon>Eukaryota</taxon>
        <taxon>Metazoa</taxon>
        <taxon>Ecdysozoa</taxon>
        <taxon>Arthropoda</taxon>
        <taxon>Hexapoda</taxon>
        <taxon>Insecta</taxon>
        <taxon>Pterygota</taxon>
        <taxon>Neoptera</taxon>
        <taxon>Polyneoptera</taxon>
        <taxon>Phasmatodea</taxon>
        <taxon>Timematodea</taxon>
        <taxon>Timematoidea</taxon>
        <taxon>Timematidae</taxon>
        <taxon>Timema</taxon>
    </lineage>
</organism>
<reference evidence="2" key="1">
    <citation type="submission" date="2021-03" db="EMBL/GenBank/DDBJ databases">
        <authorList>
            <person name="Tran Van P."/>
        </authorList>
    </citation>
    <scope>NUCLEOTIDE SEQUENCE</scope>
</reference>
<dbReference type="Proteomes" id="UP001153148">
    <property type="component" value="Unassembled WGS sequence"/>
</dbReference>
<keyword evidence="3" id="KW-1185">Reference proteome</keyword>
<gene>
    <name evidence="2" type="ORF">TPAB3V08_LOCUS16112</name>
</gene>
<evidence type="ECO:0000256" key="1">
    <source>
        <dbReference type="SAM" id="MobiDB-lite"/>
    </source>
</evidence>